<feature type="non-terminal residue" evidence="4">
    <location>
        <position position="1"/>
    </location>
</feature>
<evidence type="ECO:0000256" key="1">
    <source>
        <dbReference type="PROSITE-ProRule" id="PRU00117"/>
    </source>
</evidence>
<keyword evidence="1" id="KW-0694">RNA-binding</keyword>
<name>A0ABP0S691_9DINO</name>
<dbReference type="Proteomes" id="UP001642464">
    <property type="component" value="Unassembled WGS sequence"/>
</dbReference>
<dbReference type="InterPro" id="IPR004088">
    <property type="entry name" value="KH_dom_type_1"/>
</dbReference>
<dbReference type="InterPro" id="IPR036612">
    <property type="entry name" value="KH_dom_type_1_sf"/>
</dbReference>
<feature type="compositionally biased region" description="Basic and acidic residues" evidence="2">
    <location>
        <begin position="221"/>
        <end position="230"/>
    </location>
</feature>
<evidence type="ECO:0000256" key="2">
    <source>
        <dbReference type="SAM" id="MobiDB-lite"/>
    </source>
</evidence>
<dbReference type="InterPro" id="IPR004087">
    <property type="entry name" value="KH_dom"/>
</dbReference>
<dbReference type="Pfam" id="PF00013">
    <property type="entry name" value="KH_1"/>
    <property type="match status" value="1"/>
</dbReference>
<evidence type="ECO:0000313" key="5">
    <source>
        <dbReference type="Proteomes" id="UP001642464"/>
    </source>
</evidence>
<organism evidence="4 5">
    <name type="scientific">Durusdinium trenchii</name>
    <dbReference type="NCBI Taxonomy" id="1381693"/>
    <lineage>
        <taxon>Eukaryota</taxon>
        <taxon>Sar</taxon>
        <taxon>Alveolata</taxon>
        <taxon>Dinophyceae</taxon>
        <taxon>Suessiales</taxon>
        <taxon>Symbiodiniaceae</taxon>
        <taxon>Durusdinium</taxon>
    </lineage>
</organism>
<feature type="domain" description="K Homology" evidence="3">
    <location>
        <begin position="1"/>
        <end position="75"/>
    </location>
</feature>
<keyword evidence="5" id="KW-1185">Reference proteome</keyword>
<feature type="compositionally biased region" description="Basic and acidic residues" evidence="2">
    <location>
        <begin position="31"/>
        <end position="43"/>
    </location>
</feature>
<proteinExistence type="predicted"/>
<protein>
    <recommendedName>
        <fullName evidence="3">K Homology domain-containing protein</fullName>
    </recommendedName>
</protein>
<feature type="compositionally biased region" description="Basic and acidic residues" evidence="2">
    <location>
        <begin position="171"/>
        <end position="194"/>
    </location>
</feature>
<dbReference type="PROSITE" id="PS50084">
    <property type="entry name" value="KH_TYPE_1"/>
    <property type="match status" value="1"/>
</dbReference>
<feature type="compositionally biased region" description="Basic and acidic residues" evidence="2">
    <location>
        <begin position="203"/>
        <end position="213"/>
    </location>
</feature>
<gene>
    <name evidence="4" type="ORF">SCF082_LOCUS50178</name>
</gene>
<evidence type="ECO:0000313" key="4">
    <source>
        <dbReference type="EMBL" id="CAK9107820.1"/>
    </source>
</evidence>
<feature type="non-terminal residue" evidence="4">
    <location>
        <position position="230"/>
    </location>
</feature>
<accession>A0ABP0S691</accession>
<dbReference type="Gene3D" id="3.30.1370.10">
    <property type="entry name" value="K Homology domain, type 1"/>
    <property type="match status" value="1"/>
</dbReference>
<dbReference type="SUPFAM" id="SSF54791">
    <property type="entry name" value="Eukaryotic type KH-domain (KH-domain type I)"/>
    <property type="match status" value="1"/>
</dbReference>
<evidence type="ECO:0000259" key="3">
    <source>
        <dbReference type="SMART" id="SM00322"/>
    </source>
</evidence>
<comment type="caution">
    <text evidence="4">The sequence shown here is derived from an EMBL/GenBank/DDBJ whole genome shotgun (WGS) entry which is preliminary data.</text>
</comment>
<feature type="region of interest" description="Disordered" evidence="2">
    <location>
        <begin position="171"/>
        <end position="230"/>
    </location>
</feature>
<feature type="region of interest" description="Disordered" evidence="2">
    <location>
        <begin position="31"/>
        <end position="50"/>
    </location>
</feature>
<reference evidence="4 5" key="1">
    <citation type="submission" date="2024-02" db="EMBL/GenBank/DDBJ databases">
        <authorList>
            <person name="Chen Y."/>
            <person name="Shah S."/>
            <person name="Dougan E. K."/>
            <person name="Thang M."/>
            <person name="Chan C."/>
        </authorList>
    </citation>
    <scope>NUCLEOTIDE SEQUENCE [LARGE SCALE GENOMIC DNA]</scope>
</reference>
<dbReference type="EMBL" id="CAXAMM010042981">
    <property type="protein sequence ID" value="CAK9107820.1"/>
    <property type="molecule type" value="Genomic_DNA"/>
</dbReference>
<sequence>FIPRIIGKGGETIRAVREKYEVNIKILEEDGEKSAEKGEKGAEKGSASGPRTIRIFGNSAESIAAARAEVEYVEEAMPVDEDQYQWLSGSKGMRSIWTFKEAAGLVYTRLEYESQQLLLCGNRSAVEDAIALFETHFMYCPVFRQMDEELENIFAELESYGDYDARWESWHEEPKSKSRRDADGKGEAKAEGKGSHNGNGRWADSRETKDVSDARGGPGGRWDKRKAERG</sequence>
<dbReference type="CDD" id="cd00105">
    <property type="entry name" value="KH-I"/>
    <property type="match status" value="1"/>
</dbReference>
<dbReference type="SMART" id="SM00322">
    <property type="entry name" value="KH"/>
    <property type="match status" value="1"/>
</dbReference>